<comment type="subcellular location">
    <subcellularLocation>
        <location evidence="1">Virion</location>
    </subcellularLocation>
</comment>
<evidence type="ECO:0000256" key="1">
    <source>
        <dbReference type="ARBA" id="ARBA00004328"/>
    </source>
</evidence>
<evidence type="ECO:0000256" key="2">
    <source>
        <dbReference type="ARBA" id="ARBA00022732"/>
    </source>
</evidence>
<dbReference type="Pfam" id="PF13884">
    <property type="entry name" value="Peptidase_S74"/>
    <property type="match status" value="1"/>
</dbReference>
<keyword evidence="2" id="KW-1227">Viral tail protein</keyword>
<sequence>MANTVKMKRSATPAKVPTTSDIDLGEIAINTYDGKMYIKKDNGTASIVQVGAGGSGSGNVVGPASSTDNALVRFDGTTGELIQNSNATLSDAGTLNVLNINTDYVQIDTAATPPTIVEGTLAWNVGEGTADLGLKGGNVTYQLGEQEFCRVYNDQGSTITKGQVVYISGAQGNRVAVKLAQANTEINSRATIGLVAETMASGVEGWVQVSGKLPKLNTTGLTEGDPLYLSPTTAGGYTQTRPTAPDNTVILGWVERVSATVGSIYIKVDNGYELDELHNVLINSPTNGDTLVYNTTVGVWENSTITAGDGISVTNGAGTITIANTGILSLNVTSPIETTGTDNPTISLSSGYGDLQNPYGSKSAANFLASPVSASGIPTFRAINATDIPTLNQNTTGTAGNITATSNSTLTTLSALNLPYSQLSGSVPTWNQDTTGTASNITATTNNTLTTLSSLSLPYSQLSGIVPTWNQNTTGTAANVSGIVAVANGGTNATDATTARSNLSAAKSGSNTDITSIALSSGTITSAPVNNTDIVNKQYADAIASGIHFHEAVSLATTAALPANTYNNGTSGVGATLTANANGALSVDSTLTVTNERILVKNQANGAQNGVYVVTQVGSAGTPYILTRATDFDSVGNGVDQIDEGDFFLVTNGVANLNTAWVQQTAPPITIGTTAIVFQQFSAPITYTAGTGLNESPAYTFNISSVGTAGTYGSASSVPVFVTNAQGQVTSVTNTAIAISGSAVSGNIAGNAAAATNLIGTNPSGPRVVFQSGTDTTGFVSANNTTVSRFLRQIGDGTTAFAPSFSTLTASDIPTLNQNTTGTAGNVTGIVAVANGGTGQSSSNAASLIATTGYTATAASGGNTVLTATSTYYQIISGASAHTYTLPVNSTLSLGFAFSITNISAFTITVNSSAGAALYSILPNTTMILTCTSTSVATGWVSATSTTTTGQIQLASFGVGTAPSGTAGEIRATNNVTAYFTSDKKYKENIRAIPSALPKVLQIGGKLFDWTDEYIANHGGEDNYFVRKSDFGVIAQDVQEVFDVAVRTKQDGTLAVDYEKMCALAFAAIKELNQRIVELEQKVK</sequence>
<name>A0A6J7XCX9_9CAUD</name>
<reference evidence="4" key="1">
    <citation type="submission" date="2020-05" db="EMBL/GenBank/DDBJ databases">
        <authorList>
            <person name="Chiriac C."/>
            <person name="Salcher M."/>
            <person name="Ghai R."/>
            <person name="Kavagutti S V."/>
        </authorList>
    </citation>
    <scope>NUCLEOTIDE SEQUENCE</scope>
</reference>
<feature type="domain" description="Peptidase S74" evidence="3">
    <location>
        <begin position="982"/>
        <end position="1083"/>
    </location>
</feature>
<gene>
    <name evidence="4" type="ORF">UFOVP746_49</name>
</gene>
<proteinExistence type="predicted"/>
<dbReference type="GO" id="GO:0098015">
    <property type="term" value="C:virus tail"/>
    <property type="evidence" value="ECO:0007669"/>
    <property type="project" value="UniProtKB-KW"/>
</dbReference>
<protein>
    <submittedName>
        <fullName evidence="4">Intramolecular chaperone auto-processing domain containing protein</fullName>
    </submittedName>
</protein>
<organism evidence="4">
    <name type="scientific">uncultured Caudovirales phage</name>
    <dbReference type="NCBI Taxonomy" id="2100421"/>
    <lineage>
        <taxon>Viruses</taxon>
        <taxon>Duplodnaviria</taxon>
        <taxon>Heunggongvirae</taxon>
        <taxon>Uroviricota</taxon>
        <taxon>Caudoviricetes</taxon>
        <taxon>Peduoviridae</taxon>
        <taxon>Maltschvirus</taxon>
        <taxon>Maltschvirus maltsch</taxon>
    </lineage>
</organism>
<keyword evidence="2" id="KW-0946">Virion</keyword>
<accession>A0A6J7XCX9</accession>
<evidence type="ECO:0000259" key="3">
    <source>
        <dbReference type="PROSITE" id="PS51688"/>
    </source>
</evidence>
<evidence type="ECO:0000313" key="4">
    <source>
        <dbReference type="EMBL" id="CAB5225665.1"/>
    </source>
</evidence>
<dbReference type="EMBL" id="LR798342">
    <property type="protein sequence ID" value="CAB5225665.1"/>
    <property type="molecule type" value="Genomic_DNA"/>
</dbReference>
<dbReference type="PROSITE" id="PS51688">
    <property type="entry name" value="ICA"/>
    <property type="match status" value="1"/>
</dbReference>
<dbReference type="InterPro" id="IPR030392">
    <property type="entry name" value="S74_ICA"/>
</dbReference>